<protein>
    <submittedName>
        <fullName evidence="6">Electron transfer flavoprotein subunit alpha</fullName>
    </submittedName>
</protein>
<dbReference type="Pfam" id="PF01012">
    <property type="entry name" value="ETF"/>
    <property type="match status" value="1"/>
</dbReference>
<evidence type="ECO:0000259" key="5">
    <source>
        <dbReference type="Pfam" id="PF01012"/>
    </source>
</evidence>
<evidence type="ECO:0000256" key="2">
    <source>
        <dbReference type="ARBA" id="ARBA00022982"/>
    </source>
</evidence>
<comment type="caution">
    <text evidence="6">The sequence shown here is derived from an EMBL/GenBank/DDBJ whole genome shotgun (WGS) entry which is preliminary data.</text>
</comment>
<sequence>METIIRRDPRLEWISRNRLHPDHAERCQPPPESRGPSGLLRKNPHVVGFTGPTGLRRIDRENGNACVQLASRRLAGADHPVERPLYRVEQPDYCVAVVLDMSGGRLTRHDRDILGQAHQLIQHAGGAGVVMAVVFGEHREGDFATAGVDRLLHLSGEHYSGYRPEQRIHALMAVEKEWAPRFWLFPDSVAGGFELGCRFAARTGERPATQVWRVTGETCISRAAGGSADITRPLARVMLLAEECAEPIDDTRHEVLPVSIGPLSIRTKRIEDCGLIPVDPAAVPLGEAEFILSAGNGIGNWEQFHATAALLGATEGASRVVVDSGHMPRFRQVGATGTWVTARVYVAVGISGAVQHLQGIAQCDRVIAINTDPGCDMVSRASLSVIADSDEVLAALARRVRDWRKEELHHAA</sequence>
<dbReference type="Proteomes" id="UP000072520">
    <property type="component" value="Unassembled WGS sequence"/>
</dbReference>
<dbReference type="InterPro" id="IPR029035">
    <property type="entry name" value="DHS-like_NAD/FAD-binding_dom"/>
</dbReference>
<reference evidence="6 7" key="1">
    <citation type="journal article" date="2016" name="Front. Microbiol.">
        <title>Genomic Resource of Rice Seed Associated Bacteria.</title>
        <authorList>
            <person name="Midha S."/>
            <person name="Bansal K."/>
            <person name="Sharma S."/>
            <person name="Kumar N."/>
            <person name="Patil P.P."/>
            <person name="Chaudhry V."/>
            <person name="Patil P.B."/>
        </authorList>
    </citation>
    <scope>NUCLEOTIDE SEQUENCE [LARGE SCALE GENOMIC DNA]</scope>
    <source>
        <strain evidence="6 7">RSA13</strain>
    </source>
</reference>
<dbReference type="EMBL" id="LDSI01000020">
    <property type="protein sequence ID" value="KTS96059.1"/>
    <property type="molecule type" value="Genomic_DNA"/>
</dbReference>
<proteinExistence type="inferred from homology"/>
<dbReference type="SUPFAM" id="SSF52467">
    <property type="entry name" value="DHS-like NAD/FAD-binding domain"/>
    <property type="match status" value="1"/>
</dbReference>
<feature type="domain" description="Electron transfer flavoprotein alpha/beta-subunit N-terminal" evidence="5">
    <location>
        <begin position="97"/>
        <end position="229"/>
    </location>
</feature>
<evidence type="ECO:0000256" key="1">
    <source>
        <dbReference type="ARBA" id="ARBA00005817"/>
    </source>
</evidence>
<evidence type="ECO:0000313" key="6">
    <source>
        <dbReference type="EMBL" id="KTS96059.1"/>
    </source>
</evidence>
<keyword evidence="2" id="KW-0813">Transport</keyword>
<dbReference type="PANTHER" id="PTHR43153:SF1">
    <property type="entry name" value="ELECTRON TRANSFER FLAVOPROTEIN SUBUNIT ALPHA, MITOCHONDRIAL"/>
    <property type="match status" value="1"/>
</dbReference>
<dbReference type="InterPro" id="IPR014730">
    <property type="entry name" value="ETF_a/b_N"/>
</dbReference>
<dbReference type="InterPro" id="IPR014731">
    <property type="entry name" value="ETF_asu_C"/>
</dbReference>
<dbReference type="Gene3D" id="3.40.50.620">
    <property type="entry name" value="HUPs"/>
    <property type="match status" value="1"/>
</dbReference>
<gene>
    <name evidence="6" type="ORF">RSA13_14490</name>
</gene>
<dbReference type="Pfam" id="PF00766">
    <property type="entry name" value="ETF_alpha"/>
    <property type="match status" value="1"/>
</dbReference>
<feature type="domain" description="Electron transfer flavoprotein alpha subunit C-terminal" evidence="4">
    <location>
        <begin position="285"/>
        <end position="360"/>
    </location>
</feature>
<organism evidence="6 7">
    <name type="scientific">Pantoea stewartii</name>
    <dbReference type="NCBI Taxonomy" id="66269"/>
    <lineage>
        <taxon>Bacteria</taxon>
        <taxon>Pseudomonadati</taxon>
        <taxon>Pseudomonadota</taxon>
        <taxon>Gammaproteobacteria</taxon>
        <taxon>Enterobacterales</taxon>
        <taxon>Erwiniaceae</taxon>
        <taxon>Pantoea</taxon>
    </lineage>
</organism>
<dbReference type="GO" id="GO:0050660">
    <property type="term" value="F:flavin adenine dinucleotide binding"/>
    <property type="evidence" value="ECO:0007669"/>
    <property type="project" value="InterPro"/>
</dbReference>
<evidence type="ECO:0000313" key="7">
    <source>
        <dbReference type="Proteomes" id="UP000072520"/>
    </source>
</evidence>
<dbReference type="Gene3D" id="3.40.50.1220">
    <property type="entry name" value="TPP-binding domain"/>
    <property type="match status" value="1"/>
</dbReference>
<dbReference type="GO" id="GO:0009055">
    <property type="term" value="F:electron transfer activity"/>
    <property type="evidence" value="ECO:0007669"/>
    <property type="project" value="InterPro"/>
</dbReference>
<comment type="similarity">
    <text evidence="1">Belongs to the ETF alpha-subunit/FixB family.</text>
</comment>
<dbReference type="GO" id="GO:0033539">
    <property type="term" value="P:fatty acid beta-oxidation using acyl-CoA dehydrogenase"/>
    <property type="evidence" value="ECO:0007669"/>
    <property type="project" value="TreeGrafter"/>
</dbReference>
<evidence type="ECO:0000256" key="3">
    <source>
        <dbReference type="SAM" id="MobiDB-lite"/>
    </source>
</evidence>
<evidence type="ECO:0000259" key="4">
    <source>
        <dbReference type="Pfam" id="PF00766"/>
    </source>
</evidence>
<accession>A0AB34VFT7</accession>
<dbReference type="PANTHER" id="PTHR43153">
    <property type="entry name" value="ELECTRON TRANSFER FLAVOPROTEIN ALPHA"/>
    <property type="match status" value="1"/>
</dbReference>
<dbReference type="SUPFAM" id="SSF52402">
    <property type="entry name" value="Adenine nucleotide alpha hydrolases-like"/>
    <property type="match status" value="1"/>
</dbReference>
<dbReference type="InterPro" id="IPR014729">
    <property type="entry name" value="Rossmann-like_a/b/a_fold"/>
</dbReference>
<keyword evidence="2" id="KW-0249">Electron transport</keyword>
<feature type="region of interest" description="Disordered" evidence="3">
    <location>
        <begin position="22"/>
        <end position="54"/>
    </location>
</feature>
<dbReference type="RefSeq" id="WP_058708375.1">
    <property type="nucleotide sequence ID" value="NZ_LDSI01000020.1"/>
</dbReference>
<dbReference type="AlphaFoldDB" id="A0AB34VFT7"/>
<name>A0AB34VFT7_9GAMM</name>
<dbReference type="InterPro" id="IPR001308">
    <property type="entry name" value="ETF_a/FixB"/>
</dbReference>